<reference evidence="2 3" key="1">
    <citation type="journal article" date="2014" name="Int. J. Syst. Evol. Microbiol.">
        <title>Jeotgalibaca dankookensis gen. nov., sp. nov., a member of the family Carnobacteriaceae, isolated from seujeot (Korean traditional food).</title>
        <authorList>
            <person name="Lee D.G."/>
            <person name="Trujillo M.E."/>
            <person name="Kang H."/>
            <person name="Ahn T.Y."/>
        </authorList>
    </citation>
    <scope>NUCLEOTIDE SEQUENCE [LARGE SCALE GENOMIC DNA]</scope>
    <source>
        <strain evidence="2 3">EX-07</strain>
    </source>
</reference>
<gene>
    <name evidence="2" type="primary">gmhA</name>
    <name evidence="2" type="ORF">BW727_100400</name>
</gene>
<dbReference type="SUPFAM" id="SSF53697">
    <property type="entry name" value="SIS domain"/>
    <property type="match status" value="1"/>
</dbReference>
<evidence type="ECO:0000313" key="2">
    <source>
        <dbReference type="EMBL" id="AQS52793.1"/>
    </source>
</evidence>
<dbReference type="NCBIfam" id="NF002805">
    <property type="entry name" value="PRK02947.1"/>
    <property type="match status" value="1"/>
</dbReference>
<dbReference type="Proteomes" id="UP000188993">
    <property type="component" value="Chromosome"/>
</dbReference>
<dbReference type="PANTHER" id="PTHR30390">
    <property type="entry name" value="SEDOHEPTULOSE 7-PHOSPHATE ISOMERASE / DNAA INITIATOR-ASSOCIATING FACTOR FOR REPLICATION INITIATION"/>
    <property type="match status" value="1"/>
</dbReference>
<dbReference type="InterPro" id="IPR046348">
    <property type="entry name" value="SIS_dom_sf"/>
</dbReference>
<dbReference type="Gene3D" id="3.40.50.10490">
    <property type="entry name" value="Glucose-6-phosphate isomerase like protein, domain 1"/>
    <property type="match status" value="1"/>
</dbReference>
<keyword evidence="3" id="KW-1185">Reference proteome</keyword>
<dbReference type="Pfam" id="PF13580">
    <property type="entry name" value="SIS_2"/>
    <property type="match status" value="1"/>
</dbReference>
<name>A0A1S6IML6_9LACT</name>
<protein>
    <submittedName>
        <fullName evidence="2">Phosphoheptose isomerase</fullName>
        <ecNumber evidence="2">5.3.1.28</ecNumber>
    </submittedName>
</protein>
<proteinExistence type="predicted"/>
<dbReference type="EC" id="5.3.1.28" evidence="2"/>
<dbReference type="CDD" id="cd05013">
    <property type="entry name" value="SIS_RpiR"/>
    <property type="match status" value="1"/>
</dbReference>
<sequence length="243" mass="27211">MDFIEQYNQCVQECLHAIYAQKETIQQAAKLMSEAQREGHNLYAIGTGHSHMIAEEVYARAGGYAKIYPIIEVEMTLITDPMKSTYIERESSYANIIESLYPLKEKDVLIAISNSGRNAFIIEYVQRMKQKGVKVIVITSRAHTSRVESRHESGLRLFELGDVVLDNAAPYNDAAIEIAKDKLMGPLSTIGGTFLIQSLMGEMVTNLVSEGMDVPVFKSSNADDADEYNKGLFDQYIYKGKGY</sequence>
<dbReference type="GO" id="GO:0097367">
    <property type="term" value="F:carbohydrate derivative binding"/>
    <property type="evidence" value="ECO:0007669"/>
    <property type="project" value="InterPro"/>
</dbReference>
<dbReference type="OrthoDB" id="9805185at2"/>
<dbReference type="PROSITE" id="PS51464">
    <property type="entry name" value="SIS"/>
    <property type="match status" value="1"/>
</dbReference>
<evidence type="ECO:0000259" key="1">
    <source>
        <dbReference type="PROSITE" id="PS51464"/>
    </source>
</evidence>
<dbReference type="PANTHER" id="PTHR30390:SF7">
    <property type="entry name" value="PHOSPHOHEPTOSE ISOMERASE"/>
    <property type="match status" value="1"/>
</dbReference>
<feature type="domain" description="SIS" evidence="1">
    <location>
        <begin position="32"/>
        <end position="218"/>
    </location>
</feature>
<dbReference type="EMBL" id="CP019728">
    <property type="protein sequence ID" value="AQS52793.1"/>
    <property type="molecule type" value="Genomic_DNA"/>
</dbReference>
<accession>A0A1S6IML6</accession>
<dbReference type="GO" id="GO:0016853">
    <property type="term" value="F:isomerase activity"/>
    <property type="evidence" value="ECO:0007669"/>
    <property type="project" value="UniProtKB-KW"/>
</dbReference>
<dbReference type="InterPro" id="IPR035472">
    <property type="entry name" value="RpiR-like_SIS"/>
</dbReference>
<keyword evidence="2" id="KW-0413">Isomerase</keyword>
<organism evidence="2 3">
    <name type="scientific">Jeotgalibaca dankookensis</name>
    <dbReference type="NCBI Taxonomy" id="708126"/>
    <lineage>
        <taxon>Bacteria</taxon>
        <taxon>Bacillati</taxon>
        <taxon>Bacillota</taxon>
        <taxon>Bacilli</taxon>
        <taxon>Lactobacillales</taxon>
        <taxon>Carnobacteriaceae</taxon>
        <taxon>Jeotgalibaca</taxon>
    </lineage>
</organism>
<dbReference type="InterPro" id="IPR001347">
    <property type="entry name" value="SIS_dom"/>
</dbReference>
<dbReference type="RefSeq" id="WP_062468342.1">
    <property type="nucleotide sequence ID" value="NZ_BBYN01000007.1"/>
</dbReference>
<dbReference type="KEGG" id="jda:BW727_100400"/>
<dbReference type="GO" id="GO:1901135">
    <property type="term" value="P:carbohydrate derivative metabolic process"/>
    <property type="evidence" value="ECO:0007669"/>
    <property type="project" value="InterPro"/>
</dbReference>
<dbReference type="InterPro" id="IPR050099">
    <property type="entry name" value="SIS_GmhA/DiaA_subfam"/>
</dbReference>
<dbReference type="STRING" id="708126.BW727_100400"/>
<dbReference type="AlphaFoldDB" id="A0A1S6IML6"/>
<evidence type="ECO:0000313" key="3">
    <source>
        <dbReference type="Proteomes" id="UP000188993"/>
    </source>
</evidence>